<dbReference type="PROSITE" id="PS51257">
    <property type="entry name" value="PROKAR_LIPOPROTEIN"/>
    <property type="match status" value="1"/>
</dbReference>
<name>D2Y1U4_ACIBA</name>
<feature type="non-terminal residue" evidence="1">
    <location>
        <position position="34"/>
    </location>
</feature>
<reference evidence="1" key="1">
    <citation type="submission" date="2009-12" db="EMBL/GenBank/DDBJ databases">
        <title>Imipenem-resistant Acinetobacter baumannii carrying the ISAba1-blaOXA-23, -51 and ISAba1-blaADC-7 genes in Monteria, Colombia.</title>
        <authorList>
            <person name="Martinez P.J."/>
            <person name="Mattar S."/>
        </authorList>
    </citation>
    <scope>NUCLEOTIDE SEQUENCE</scope>
    <source>
        <strain evidence="1">CO29-2005</strain>
    </source>
</reference>
<evidence type="ECO:0000313" key="1">
    <source>
        <dbReference type="EMBL" id="ADB46092.1"/>
    </source>
</evidence>
<dbReference type="AlphaFoldDB" id="D2Y1U4"/>
<organism evidence="1">
    <name type="scientific">Acinetobacter baumannii</name>
    <dbReference type="NCBI Taxonomy" id="470"/>
    <lineage>
        <taxon>Bacteria</taxon>
        <taxon>Pseudomonadati</taxon>
        <taxon>Pseudomonadota</taxon>
        <taxon>Gammaproteobacteria</taxon>
        <taxon>Moraxellales</taxon>
        <taxon>Moraxellaceae</taxon>
        <taxon>Acinetobacter</taxon>
        <taxon>Acinetobacter calcoaceticus/baumannii complex</taxon>
    </lineage>
</organism>
<proteinExistence type="predicted"/>
<accession>D2Y1U4</accession>
<dbReference type="EMBL" id="GU292795">
    <property type="protein sequence ID" value="ADB46092.1"/>
    <property type="molecule type" value="Genomic_DNA"/>
</dbReference>
<gene>
    <name evidence="1" type="primary">OXA-23</name>
</gene>
<sequence length="34" mass="3849">MNKYFTCYVVASLFLSGCTVQHNLINETPSQIVQ</sequence>
<protein>
    <submittedName>
        <fullName evidence="1">OXA-23 carbapenemase</fullName>
    </submittedName>
</protein>